<feature type="transmembrane region" description="Helical" evidence="6">
    <location>
        <begin position="9"/>
        <end position="27"/>
    </location>
</feature>
<dbReference type="GO" id="GO:0016020">
    <property type="term" value="C:membrane"/>
    <property type="evidence" value="ECO:0007669"/>
    <property type="project" value="UniProtKB-SubCell"/>
</dbReference>
<evidence type="ECO:0000256" key="6">
    <source>
        <dbReference type="SAM" id="Phobius"/>
    </source>
</evidence>
<keyword evidence="3 6" id="KW-0812">Transmembrane</keyword>
<name>A0A7W6DG30_9HYPH</name>
<dbReference type="Proteomes" id="UP000574761">
    <property type="component" value="Unassembled WGS sequence"/>
</dbReference>
<gene>
    <name evidence="7" type="ORF">GGQ64_003578</name>
</gene>
<reference evidence="7 8" key="1">
    <citation type="submission" date="2020-08" db="EMBL/GenBank/DDBJ databases">
        <title>Genomic Encyclopedia of Type Strains, Phase IV (KMG-IV): sequencing the most valuable type-strain genomes for metagenomic binning, comparative biology and taxonomic classification.</title>
        <authorList>
            <person name="Goeker M."/>
        </authorList>
    </citation>
    <scope>NUCLEOTIDE SEQUENCE [LARGE SCALE GENOMIC DNA]</scope>
    <source>
        <strain evidence="7 8">DSM 100211</strain>
    </source>
</reference>
<dbReference type="PANTHER" id="PTHR21716">
    <property type="entry name" value="TRANSMEMBRANE PROTEIN"/>
    <property type="match status" value="1"/>
</dbReference>
<protein>
    <submittedName>
        <fullName evidence="7">Putative PurR-regulated permease PerM</fullName>
    </submittedName>
</protein>
<evidence type="ECO:0000256" key="5">
    <source>
        <dbReference type="ARBA" id="ARBA00023136"/>
    </source>
</evidence>
<dbReference type="EMBL" id="JACIEE010000007">
    <property type="protein sequence ID" value="MBB3978344.1"/>
    <property type="molecule type" value="Genomic_DNA"/>
</dbReference>
<accession>A0A7W6DG30</accession>
<evidence type="ECO:0000256" key="2">
    <source>
        <dbReference type="ARBA" id="ARBA00009773"/>
    </source>
</evidence>
<comment type="similarity">
    <text evidence="2">Belongs to the autoinducer-2 exporter (AI-2E) (TC 2.A.86) family.</text>
</comment>
<proteinExistence type="inferred from homology"/>
<keyword evidence="8" id="KW-1185">Reference proteome</keyword>
<dbReference type="PANTHER" id="PTHR21716:SF64">
    <property type="entry name" value="AI-2 TRANSPORT PROTEIN TQSA"/>
    <property type="match status" value="1"/>
</dbReference>
<feature type="transmembrane region" description="Helical" evidence="6">
    <location>
        <begin position="296"/>
        <end position="319"/>
    </location>
</feature>
<feature type="transmembrane region" description="Helical" evidence="6">
    <location>
        <begin position="198"/>
        <end position="225"/>
    </location>
</feature>
<feature type="transmembrane region" description="Helical" evidence="6">
    <location>
        <begin position="231"/>
        <end position="250"/>
    </location>
</feature>
<evidence type="ECO:0000313" key="8">
    <source>
        <dbReference type="Proteomes" id="UP000574761"/>
    </source>
</evidence>
<feature type="transmembrane region" description="Helical" evidence="6">
    <location>
        <begin position="257"/>
        <end position="276"/>
    </location>
</feature>
<keyword evidence="4 6" id="KW-1133">Transmembrane helix</keyword>
<dbReference type="RefSeq" id="WP_183806610.1">
    <property type="nucleotide sequence ID" value="NZ_JACIEE010000007.1"/>
</dbReference>
<dbReference type="InterPro" id="IPR002549">
    <property type="entry name" value="AI-2E-like"/>
</dbReference>
<feature type="transmembrane region" description="Helical" evidence="6">
    <location>
        <begin position="57"/>
        <end position="82"/>
    </location>
</feature>
<feature type="transmembrane region" description="Helical" evidence="6">
    <location>
        <begin position="138"/>
        <end position="157"/>
    </location>
</feature>
<evidence type="ECO:0000256" key="4">
    <source>
        <dbReference type="ARBA" id="ARBA00022989"/>
    </source>
</evidence>
<evidence type="ECO:0000313" key="7">
    <source>
        <dbReference type="EMBL" id="MBB3978344.1"/>
    </source>
</evidence>
<keyword evidence="5 6" id="KW-0472">Membrane</keyword>
<comment type="caution">
    <text evidence="7">The sequence shown here is derived from an EMBL/GenBank/DDBJ whole genome shotgun (WGS) entry which is preliminary data.</text>
</comment>
<evidence type="ECO:0000256" key="1">
    <source>
        <dbReference type="ARBA" id="ARBA00004141"/>
    </source>
</evidence>
<evidence type="ECO:0000256" key="3">
    <source>
        <dbReference type="ARBA" id="ARBA00022692"/>
    </source>
</evidence>
<sequence length="350" mass="38206">MLKLDEGRITALVTAGVLTLALLYVAQSVFVPLTFSILVIALIWPMQVALQRVMPRLLALLITLTVTIVAVVAVGSSIAWGLSVLGHWLFVNAGRFQTIYLDWTQWLEEHGVAIAGPLAEQFNVGWLVGMLQGVAGRMNSFAGFTIVIFISVLLGLLEVDDFKRRLMLPSIQPLGALILESNLRIAAKLRRFMAVRTFASVLTGLVVWIFASFVGLELAAAWGAIAFALNYIPFLGPFIATVFPTLFAVAQFDSWQSAIVVFAGLNVIQFVIGSYFEPRLTGASLAISPFAVIFAVFFWAFMWGLPGAFIGVPILICLVEFGRRIETTRWIAVLLSGEQAQADIPTPADQ</sequence>
<dbReference type="Pfam" id="PF01594">
    <property type="entry name" value="AI-2E_transport"/>
    <property type="match status" value="1"/>
</dbReference>
<dbReference type="GO" id="GO:0055085">
    <property type="term" value="P:transmembrane transport"/>
    <property type="evidence" value="ECO:0007669"/>
    <property type="project" value="TreeGrafter"/>
</dbReference>
<comment type="subcellular location">
    <subcellularLocation>
        <location evidence="1">Membrane</location>
        <topology evidence="1">Multi-pass membrane protein</topology>
    </subcellularLocation>
</comment>
<dbReference type="AlphaFoldDB" id="A0A7W6DG30"/>
<organism evidence="7 8">
    <name type="scientific">Mycoplana azooxidifex</name>
    <dbReference type="NCBI Taxonomy" id="1636188"/>
    <lineage>
        <taxon>Bacteria</taxon>
        <taxon>Pseudomonadati</taxon>
        <taxon>Pseudomonadota</taxon>
        <taxon>Alphaproteobacteria</taxon>
        <taxon>Hyphomicrobiales</taxon>
        <taxon>Rhizobiaceae</taxon>
        <taxon>Mycoplana</taxon>
    </lineage>
</organism>